<proteinExistence type="predicted"/>
<accession>A0ABV3B190</accession>
<evidence type="ECO:0000256" key="1">
    <source>
        <dbReference type="SAM" id="Coils"/>
    </source>
</evidence>
<evidence type="ECO:0000313" key="3">
    <source>
        <dbReference type="EMBL" id="MEU6803213.1"/>
    </source>
</evidence>
<reference evidence="3 4" key="1">
    <citation type="submission" date="2024-06" db="EMBL/GenBank/DDBJ databases">
        <title>The Natural Products Discovery Center: Release of the First 8490 Sequenced Strains for Exploring Actinobacteria Biosynthetic Diversity.</title>
        <authorList>
            <person name="Kalkreuter E."/>
            <person name="Kautsar S.A."/>
            <person name="Yang D."/>
            <person name="Bader C.D."/>
            <person name="Teijaro C.N."/>
            <person name="Fluegel L."/>
            <person name="Davis C.M."/>
            <person name="Simpson J.R."/>
            <person name="Lauterbach L."/>
            <person name="Steele A.D."/>
            <person name="Gui C."/>
            <person name="Meng S."/>
            <person name="Li G."/>
            <person name="Viehrig K."/>
            <person name="Ye F."/>
            <person name="Su P."/>
            <person name="Kiefer A.F."/>
            <person name="Nichols A."/>
            <person name="Cepeda A.J."/>
            <person name="Yan W."/>
            <person name="Fan B."/>
            <person name="Jiang Y."/>
            <person name="Adhikari A."/>
            <person name="Zheng C.-J."/>
            <person name="Schuster L."/>
            <person name="Cowan T.M."/>
            <person name="Smanski M.J."/>
            <person name="Chevrette M.G."/>
            <person name="De Carvalho L.P.S."/>
            <person name="Shen B."/>
        </authorList>
    </citation>
    <scope>NUCLEOTIDE SEQUENCE [LARGE SCALE GENOMIC DNA]</scope>
    <source>
        <strain evidence="3 4">NPDC046851</strain>
    </source>
</reference>
<evidence type="ECO:0000313" key="4">
    <source>
        <dbReference type="Proteomes" id="UP001551189"/>
    </source>
</evidence>
<name>A0ABV3B190_9ACTN</name>
<keyword evidence="4" id="KW-1185">Reference proteome</keyword>
<dbReference type="InterPro" id="IPR010982">
    <property type="entry name" value="Lambda_DNA-bd_dom_sf"/>
</dbReference>
<evidence type="ECO:0000256" key="2">
    <source>
        <dbReference type="SAM" id="MobiDB-lite"/>
    </source>
</evidence>
<feature type="region of interest" description="Disordered" evidence="2">
    <location>
        <begin position="1"/>
        <end position="25"/>
    </location>
</feature>
<dbReference type="Proteomes" id="UP001551189">
    <property type="component" value="Unassembled WGS sequence"/>
</dbReference>
<feature type="coiled-coil region" evidence="1">
    <location>
        <begin position="122"/>
        <end position="216"/>
    </location>
</feature>
<comment type="caution">
    <text evidence="3">The sequence shown here is derived from an EMBL/GenBank/DDBJ whole genome shotgun (WGS) entry which is preliminary data.</text>
</comment>
<dbReference type="Gene3D" id="1.10.260.40">
    <property type="entry name" value="lambda repressor-like DNA-binding domains"/>
    <property type="match status" value="1"/>
</dbReference>
<dbReference type="InterPro" id="IPR001387">
    <property type="entry name" value="Cro/C1-type_HTH"/>
</dbReference>
<dbReference type="CDD" id="cd00093">
    <property type="entry name" value="HTH_XRE"/>
    <property type="match status" value="1"/>
</dbReference>
<keyword evidence="1" id="KW-0175">Coiled coil</keyword>
<gene>
    <name evidence="3" type="ORF">ABZ931_19690</name>
</gene>
<dbReference type="Pfam" id="PF13560">
    <property type="entry name" value="HTH_31"/>
    <property type="match status" value="1"/>
</dbReference>
<dbReference type="EMBL" id="JBEYXT010000086">
    <property type="protein sequence ID" value="MEU6803213.1"/>
    <property type="molecule type" value="Genomic_DNA"/>
</dbReference>
<sequence>MPVVRELNAGRAKRGPDGLAVPDHLPEGPRRALVARLRMLREASGLTNEELVERLSEQGVTLSASRLSKFLNGHEVPSRTQVTVLHRLCDTAAGGESAPEAVKETQRLLYAVLDTERSVKPLRAKEFDLAETREQLEQLRVRTAADLNALRDELERERALRRQAEEALGRLVTAAGDHAREIGEITAERDAARQRIVELEDQIRQHEAMLRLHDDDARHLDEMAAATAREIVRYGSPEPVEVPEQIPDPALRVKELVALVERLRDEDRDEDADQALRQVCEGTPDLVPDLWQAFRKENRRLDAQRLLVGAARRCDGVTLYRIWRNRPFGEGINAKIMTEKWEDDFVPAAASSAPISELNRFVKACRERDESATLKLLARECRQRPVREVIALRLIGLPIRRTLLWRLRVAVYLSVPEPPDRRLS</sequence>
<protein>
    <submittedName>
        <fullName evidence="3">Helix-turn-helix domain-containing protein</fullName>
    </submittedName>
</protein>
<dbReference type="RefSeq" id="WP_359697053.1">
    <property type="nucleotide sequence ID" value="NZ_JBEYXT010000086.1"/>
</dbReference>
<organism evidence="3 4">
    <name type="scientific">Streptomyces neyagawaensis</name>
    <dbReference type="NCBI Taxonomy" id="42238"/>
    <lineage>
        <taxon>Bacteria</taxon>
        <taxon>Bacillati</taxon>
        <taxon>Actinomycetota</taxon>
        <taxon>Actinomycetes</taxon>
        <taxon>Kitasatosporales</taxon>
        <taxon>Streptomycetaceae</taxon>
        <taxon>Streptomyces</taxon>
    </lineage>
</organism>